<dbReference type="AlphaFoldDB" id="A0A2U2X684"/>
<proteinExistence type="inferred from homology"/>
<evidence type="ECO:0000259" key="5">
    <source>
        <dbReference type="Pfam" id="PF20434"/>
    </source>
</evidence>
<evidence type="ECO:0000313" key="6">
    <source>
        <dbReference type="EMBL" id="PWH83281.1"/>
    </source>
</evidence>
<name>A0A2U2X684_9FLAO</name>
<dbReference type="InterPro" id="IPR029058">
    <property type="entry name" value="AB_hydrolase_fold"/>
</dbReference>
<reference evidence="6" key="2">
    <citation type="submission" date="2018-05" db="EMBL/GenBank/DDBJ databases">
        <authorList>
            <person name="Lanie J.A."/>
            <person name="Ng W.-L."/>
            <person name="Kazmierczak K.M."/>
            <person name="Andrzejewski T.M."/>
            <person name="Davidsen T.M."/>
            <person name="Wayne K.J."/>
            <person name="Tettelin H."/>
            <person name="Glass J.I."/>
            <person name="Rusch D."/>
            <person name="Podicherti R."/>
            <person name="Tsui H.-C.T."/>
            <person name="Winkler M.E."/>
        </authorList>
    </citation>
    <scope>NUCLEOTIDE SEQUENCE [LARGE SCALE GENOMIC DNA]</scope>
    <source>
        <strain evidence="6">ZY111</strain>
    </source>
</reference>
<dbReference type="Pfam" id="PF20434">
    <property type="entry name" value="BD-FAE"/>
    <property type="match status" value="1"/>
</dbReference>
<dbReference type="PANTHER" id="PTHR48081">
    <property type="entry name" value="AB HYDROLASE SUPERFAMILY PROTEIN C4A8.06C"/>
    <property type="match status" value="1"/>
</dbReference>
<dbReference type="EMBL" id="QFRI01000001">
    <property type="protein sequence ID" value="PWH83281.1"/>
    <property type="molecule type" value="Genomic_DNA"/>
</dbReference>
<dbReference type="Gene3D" id="3.40.50.1820">
    <property type="entry name" value="alpha/beta hydrolase"/>
    <property type="match status" value="1"/>
</dbReference>
<keyword evidence="7" id="KW-1185">Reference proteome</keyword>
<dbReference type="Proteomes" id="UP000245375">
    <property type="component" value="Unassembled WGS sequence"/>
</dbReference>
<dbReference type="PANTHER" id="PTHR48081:SF30">
    <property type="entry name" value="ACETYL-HYDROLASE LIPR-RELATED"/>
    <property type="match status" value="1"/>
</dbReference>
<organism evidence="6 7">
    <name type="scientific">Algibacter marinivivus</name>
    <dbReference type="NCBI Taxonomy" id="2100723"/>
    <lineage>
        <taxon>Bacteria</taxon>
        <taxon>Pseudomonadati</taxon>
        <taxon>Bacteroidota</taxon>
        <taxon>Flavobacteriia</taxon>
        <taxon>Flavobacteriales</taxon>
        <taxon>Flavobacteriaceae</taxon>
        <taxon>Algibacter</taxon>
    </lineage>
</organism>
<evidence type="ECO:0000259" key="4">
    <source>
        <dbReference type="Pfam" id="PF01738"/>
    </source>
</evidence>
<feature type="domain" description="Dienelactone hydrolase" evidence="4">
    <location>
        <begin position="199"/>
        <end position="258"/>
    </location>
</feature>
<dbReference type="PROSITE" id="PS01173">
    <property type="entry name" value="LIPASE_GDXG_HIS"/>
    <property type="match status" value="1"/>
</dbReference>
<protein>
    <submittedName>
        <fullName evidence="6">Peptidase S9</fullName>
    </submittedName>
</protein>
<gene>
    <name evidence="6" type="ORF">DIS18_01640</name>
</gene>
<dbReference type="InterPro" id="IPR050300">
    <property type="entry name" value="GDXG_lipolytic_enzyme"/>
</dbReference>
<evidence type="ECO:0000256" key="1">
    <source>
        <dbReference type="ARBA" id="ARBA00010515"/>
    </source>
</evidence>
<dbReference type="RefSeq" id="WP_109351305.1">
    <property type="nucleotide sequence ID" value="NZ_QFRI01000001.1"/>
</dbReference>
<dbReference type="InterPro" id="IPR002925">
    <property type="entry name" value="Dienelactn_hydro"/>
</dbReference>
<dbReference type="OrthoDB" id="9796689at2"/>
<dbReference type="SUPFAM" id="SSF53474">
    <property type="entry name" value="alpha/beta-Hydrolases"/>
    <property type="match status" value="1"/>
</dbReference>
<feature type="signal peptide" evidence="3">
    <location>
        <begin position="1"/>
        <end position="22"/>
    </location>
</feature>
<dbReference type="GO" id="GO:0004806">
    <property type="term" value="F:triacylglycerol lipase activity"/>
    <property type="evidence" value="ECO:0007669"/>
    <property type="project" value="TreeGrafter"/>
</dbReference>
<comment type="caution">
    <text evidence="6">The sequence shown here is derived from an EMBL/GenBank/DDBJ whole genome shotgun (WGS) entry which is preliminary data.</text>
</comment>
<evidence type="ECO:0000256" key="3">
    <source>
        <dbReference type="SAM" id="SignalP"/>
    </source>
</evidence>
<keyword evidence="2" id="KW-0378">Hydrolase</keyword>
<dbReference type="InterPro" id="IPR049492">
    <property type="entry name" value="BD-FAE-like_dom"/>
</dbReference>
<reference evidence="6" key="1">
    <citation type="submission" date="2018-05" db="EMBL/GenBank/DDBJ databases">
        <title>Algibacter marinivivus sp. nov., isolated from sample around a algae.</title>
        <authorList>
            <person name="Zhong X."/>
        </authorList>
    </citation>
    <scope>NUCLEOTIDE SEQUENCE [LARGE SCALE GENOMIC DNA]</scope>
    <source>
        <strain evidence="6">ZY111</strain>
    </source>
</reference>
<feature type="domain" description="BD-FAE-like" evidence="5">
    <location>
        <begin position="45"/>
        <end position="155"/>
    </location>
</feature>
<sequence>MIKKAHHLGLLAFLMISLSAWSQNYSHIKAETIEYKKIDTISLKLHIYKPENFNPNKIYNCIVFFHGGGWNGGNHKAFRRQSQYLASRGMIAISVDYRLKNTHNTTPFDAVRDAKSAIRYVRKHAKDLCIDPNRIASGGGSAGGHLAAACGNIIGLEEAHEDLTISSKPNALVLFNPVYDNSKEGFGFRRMNGRHLEISPLHNISKGAPPTIVFFGTKDKTTPVSSSKAYEQKMHDVGSRCDLFLYEGQEHSFFNRGQYFTETLRETDIFLESLGYLTGKPTI</sequence>
<keyword evidence="3" id="KW-0732">Signal</keyword>
<evidence type="ECO:0000313" key="7">
    <source>
        <dbReference type="Proteomes" id="UP000245375"/>
    </source>
</evidence>
<feature type="chain" id="PRO_5015576523" evidence="3">
    <location>
        <begin position="23"/>
        <end position="283"/>
    </location>
</feature>
<evidence type="ECO:0000256" key="2">
    <source>
        <dbReference type="ARBA" id="ARBA00022801"/>
    </source>
</evidence>
<comment type="similarity">
    <text evidence="1">Belongs to the 'GDXG' lipolytic enzyme family.</text>
</comment>
<accession>A0A2U2X684</accession>
<dbReference type="InterPro" id="IPR002168">
    <property type="entry name" value="Lipase_GDXG_HIS_AS"/>
</dbReference>
<dbReference type="Pfam" id="PF01738">
    <property type="entry name" value="DLH"/>
    <property type="match status" value="1"/>
</dbReference>